<dbReference type="AlphaFoldDB" id="A0A9E7ED54"/>
<evidence type="ECO:0000313" key="2">
    <source>
        <dbReference type="EMBL" id="URD74966.1"/>
    </source>
</evidence>
<feature type="region of interest" description="Disordered" evidence="1">
    <location>
        <begin position="40"/>
        <end position="65"/>
    </location>
</feature>
<name>A0A9E7ED54_9LILI</name>
<evidence type="ECO:0000313" key="3">
    <source>
        <dbReference type="Proteomes" id="UP001055439"/>
    </source>
</evidence>
<gene>
    <name evidence="2" type="ORF">MUK42_25244</name>
</gene>
<organism evidence="2 3">
    <name type="scientific">Musa troglodytarum</name>
    <name type="common">fe'i banana</name>
    <dbReference type="NCBI Taxonomy" id="320322"/>
    <lineage>
        <taxon>Eukaryota</taxon>
        <taxon>Viridiplantae</taxon>
        <taxon>Streptophyta</taxon>
        <taxon>Embryophyta</taxon>
        <taxon>Tracheophyta</taxon>
        <taxon>Spermatophyta</taxon>
        <taxon>Magnoliopsida</taxon>
        <taxon>Liliopsida</taxon>
        <taxon>Zingiberales</taxon>
        <taxon>Musaceae</taxon>
        <taxon>Musa</taxon>
    </lineage>
</organism>
<sequence>MARSSQGRRRGGSFPPALPSAAAGLVLRFASGIQRPHRELIQDDFGPPAAPVGVSTEDEAEGDPHEMKLRWGLNRHLVDAHLSDPNQDSRSTRSLRAPSVRVHLLYRDYQTDHKFTVKTYTSNGVVNDGSLATKQKLCSSHWRTRTQAHQFDLHAQQWF</sequence>
<dbReference type="OrthoDB" id="7827681at2759"/>
<keyword evidence="3" id="KW-1185">Reference proteome</keyword>
<evidence type="ECO:0000256" key="1">
    <source>
        <dbReference type="SAM" id="MobiDB-lite"/>
    </source>
</evidence>
<proteinExistence type="predicted"/>
<accession>A0A9E7ED54</accession>
<reference evidence="2" key="1">
    <citation type="submission" date="2022-05" db="EMBL/GenBank/DDBJ databases">
        <title>The Musa troglodytarum L. genome provides insights into the mechanism of non-climacteric behaviour and enrichment of carotenoids.</title>
        <authorList>
            <person name="Wang J."/>
        </authorList>
    </citation>
    <scope>NUCLEOTIDE SEQUENCE</scope>
    <source>
        <tissue evidence="2">Leaf</tissue>
    </source>
</reference>
<protein>
    <submittedName>
        <fullName evidence="2">Uncharacterized protein</fullName>
    </submittedName>
</protein>
<dbReference type="EMBL" id="CP097502">
    <property type="protein sequence ID" value="URD74966.1"/>
    <property type="molecule type" value="Genomic_DNA"/>
</dbReference>
<dbReference type="Proteomes" id="UP001055439">
    <property type="component" value="Chromosome 1"/>
</dbReference>